<dbReference type="EMBL" id="GBRH01275885">
    <property type="protein sequence ID" value="JAD22010.1"/>
    <property type="molecule type" value="Transcribed_RNA"/>
</dbReference>
<proteinExistence type="predicted"/>
<accession>A0A0A8Y9M5</accession>
<organism evidence="1">
    <name type="scientific">Arundo donax</name>
    <name type="common">Giant reed</name>
    <name type="synonym">Donax arundinaceus</name>
    <dbReference type="NCBI Taxonomy" id="35708"/>
    <lineage>
        <taxon>Eukaryota</taxon>
        <taxon>Viridiplantae</taxon>
        <taxon>Streptophyta</taxon>
        <taxon>Embryophyta</taxon>
        <taxon>Tracheophyta</taxon>
        <taxon>Spermatophyta</taxon>
        <taxon>Magnoliopsida</taxon>
        <taxon>Liliopsida</taxon>
        <taxon>Poales</taxon>
        <taxon>Poaceae</taxon>
        <taxon>PACMAD clade</taxon>
        <taxon>Arundinoideae</taxon>
        <taxon>Arundineae</taxon>
        <taxon>Arundo</taxon>
    </lineage>
</organism>
<reference evidence="1" key="2">
    <citation type="journal article" date="2015" name="Data Brief">
        <title>Shoot transcriptome of the giant reed, Arundo donax.</title>
        <authorList>
            <person name="Barrero R.A."/>
            <person name="Guerrero F.D."/>
            <person name="Moolhuijzen P."/>
            <person name="Goolsby J.A."/>
            <person name="Tidwell J."/>
            <person name="Bellgard S.E."/>
            <person name="Bellgard M.I."/>
        </authorList>
    </citation>
    <scope>NUCLEOTIDE SEQUENCE</scope>
    <source>
        <tissue evidence="1">Shoot tissue taken approximately 20 cm above the soil surface</tissue>
    </source>
</reference>
<dbReference type="AlphaFoldDB" id="A0A0A8Y9M5"/>
<evidence type="ECO:0000313" key="1">
    <source>
        <dbReference type="EMBL" id="JAD22010.1"/>
    </source>
</evidence>
<name>A0A0A8Y9M5_ARUDO</name>
<sequence length="39" mass="4649">MVLFYPYMLKDLLMMLACLCLLPYSQFSSFSACYPFKIR</sequence>
<reference evidence="1" key="1">
    <citation type="submission" date="2014-09" db="EMBL/GenBank/DDBJ databases">
        <authorList>
            <person name="Magalhaes I.L.F."/>
            <person name="Oliveira U."/>
            <person name="Santos F.R."/>
            <person name="Vidigal T.H.D.A."/>
            <person name="Brescovit A.D."/>
            <person name="Santos A.J."/>
        </authorList>
    </citation>
    <scope>NUCLEOTIDE SEQUENCE</scope>
    <source>
        <tissue evidence="1">Shoot tissue taken approximately 20 cm above the soil surface</tissue>
    </source>
</reference>
<protein>
    <submittedName>
        <fullName evidence="1">Uncharacterized protein</fullName>
    </submittedName>
</protein>